<evidence type="ECO:0000256" key="2">
    <source>
        <dbReference type="SAM" id="MobiDB-lite"/>
    </source>
</evidence>
<proteinExistence type="predicted"/>
<dbReference type="InterPro" id="IPR028994">
    <property type="entry name" value="Integrin_alpha_N"/>
</dbReference>
<dbReference type="Gene3D" id="2.130.10.130">
    <property type="entry name" value="Integrin alpha, N-terminal"/>
    <property type="match status" value="1"/>
</dbReference>
<reference evidence="5 6" key="1">
    <citation type="submission" date="2024-04" db="EMBL/GenBank/DDBJ databases">
        <title>Complete genome sequence of Fusarium acuminatum.</title>
        <authorList>
            <person name="Lan B."/>
        </authorList>
    </citation>
    <scope>NUCLEOTIDE SEQUENCE [LARGE SCALE GENOMIC DNA]</scope>
    <source>
        <strain evidence="5">1A</strain>
    </source>
</reference>
<feature type="signal peptide" evidence="3">
    <location>
        <begin position="1"/>
        <end position="22"/>
    </location>
</feature>
<dbReference type="Pfam" id="PF13472">
    <property type="entry name" value="Lipase_GDSL_2"/>
    <property type="match status" value="1"/>
</dbReference>
<evidence type="ECO:0000313" key="5">
    <source>
        <dbReference type="EMBL" id="WZH48445.1"/>
    </source>
</evidence>
<evidence type="ECO:0000313" key="6">
    <source>
        <dbReference type="Proteomes" id="UP001489902"/>
    </source>
</evidence>
<dbReference type="PANTHER" id="PTHR37981:SF1">
    <property type="entry name" value="SGNH HYDROLASE-TYPE ESTERASE DOMAIN-CONTAINING PROTEIN"/>
    <property type="match status" value="1"/>
</dbReference>
<dbReference type="InterPro" id="IPR037460">
    <property type="entry name" value="SEST-like"/>
</dbReference>
<sequence>MHAKTVLSLVVPALAFLGGAAGLSPGQYSEYESEFKEDHFGSINVGGVGLKTRQSAKPALRILPLGASIVSGVGSSTGNGKQNGDMKDRDFEATSGFTIDQARSAGRNSYGYKPNVVVVDGAGSRLDGLLGDIWGSEGMSKTYVVVSSVIRRNDATAEKNRLQINEQYKKLVSRLKSTGKPITYVDIDIPLKELNSDGIHPVDSGHKKMAVKFWYAIEWGYQAGLIAEASAMSQSTGTTCDKKPGLAQYGGVTQKGSGDDDGIYYHNSQEMGTIWSYTSEFDRDQWFFARLYGSKYDDIVGWWYADSKLSFATWKNIGGGKFSKISDLDTKLFCNVKGIWWVDINNDGYDDFLCVSPNGDTLASLNNRDGTATSPPTFKKIGMIKGSVGYKQDRVRWGDIDGDGRADYMIIDDSGNVRAWRNSGTSDTPSWQALGLRFTAKGMGDQRGVRFEDINGDGRDDWLWVDEKGATTTWTNSRSCKKGKNGDGLNVAWRQAFWKGSSSGPTHAGPGASGRDRIHFARIYGEASFGLLPKADYVYLQSTKQSDGRFKFDMKVWKNTGGGSTKLKADGNKYCNMLGHADGRQDYVWTLSTGKMTVWPNLGKKSVSGDNDVFWGTPKDLWNPGKDYDRRDLHLVDWNNDGACDIAWVDPNNNNKVSVWLNNYKKTGAFDWTYLADPAPQLNCPEKRGVGIHDLAVRFADFSGNKMSDYVCIQPNGRFYGWTHNSDGSWEKIAQFKKAEGIDRANLRFGNVNGRGGEDMIWVDKMTGDATVFVNNGKMDTGGSNWWFLKSGKQYSGSWAGTCQYFPDLDGDGRADLHSIMDVFVNRGETFFNRCGMTDTTGDDAGWAPGQDPGFGALPAPGNDEKPGSGSGSGGGVPSLPSDCKETCWNVGTDKEVKCKYDGTERDLEPRDDDIPNNDLNIRKLAAIGDSYSAGIGAGDRLGSIYDASEPGSDFACARYDHAYPYLLNQDERIGNPDGRKFQFLSCSGAVMKDVVEKQIPELDSNQDAITLSIGGNDVGLVNLLNSCIYQMGVFTKLQAAEAKVVAEVDKEYAWAKDFDWDSLSRGCEGQIDYTRALATSDKFGKDLDALLAAAKKKLNKGAKIHVTGYAKFFAEDLSDDCDKVTWTTWIYKLANLGQPAAYLTKARRSAMNSLVDNVNGQLRAAASRAGDSVRFIDYDHFLTKYRGRYCESGVDESTSESNTRKGLMFYELNTWDPAGTTPWKRDTDSSELSGTFYGDMLIMAQITRILDPNAELHHDDDNSNKKRHVVERADVVERDLAKRADVVDYLVPRGYARVFHPQIPLHEFIADMVVVQMEMDHASQLGYAEWTDLNKNSYCALPGDDGDKPSDEAAWSMTIYEDEPECTTHTEKRARTIAGSEISKCYTFGDDMPGTSCTQIQGGGTGGCTGANLVPRSLQVHKGSCVFYYGSLCSSFSSQMPDGSCMSGENNPGAGQQIKSFKCTSGPGRHYWIVKRNGSQQRPIKGEEVQNHLRVVRERELQHNGLPLNPPPAPAYSESSKLTFAEKGPWLERTGWEDTYQGMNRLILSKLIEMPCRKAGPSVEMHLPYRQSDAEPGELRSADNKHKIAMILDLFNKIMDRCEETIRYLDLIWRYDYWNEMDGAMSTPKSAGESCATKKVHHETTEDNKDEYLDTTAEGV</sequence>
<feature type="domain" description="SGNH hydrolase-type esterase" evidence="4">
    <location>
        <begin position="927"/>
        <end position="1190"/>
    </location>
</feature>
<keyword evidence="1 3" id="KW-0732">Signal</keyword>
<gene>
    <name evidence="5" type="ORF">QYS62_009619</name>
</gene>
<dbReference type="SUPFAM" id="SSF52266">
    <property type="entry name" value="SGNH hydrolase"/>
    <property type="match status" value="2"/>
</dbReference>
<dbReference type="Proteomes" id="UP001489902">
    <property type="component" value="Chromosome 5"/>
</dbReference>
<evidence type="ECO:0000256" key="1">
    <source>
        <dbReference type="ARBA" id="ARBA00022729"/>
    </source>
</evidence>
<feature type="region of interest" description="Disordered" evidence="2">
    <location>
        <begin position="1629"/>
        <end position="1661"/>
    </location>
</feature>
<dbReference type="CDD" id="cd01823">
    <property type="entry name" value="SEST_like"/>
    <property type="match status" value="1"/>
</dbReference>
<feature type="region of interest" description="Disordered" evidence="2">
    <location>
        <begin position="842"/>
        <end position="880"/>
    </location>
</feature>
<feature type="compositionally biased region" description="Basic and acidic residues" evidence="2">
    <location>
        <begin position="1643"/>
        <end position="1653"/>
    </location>
</feature>
<name>A0ABZ2X7J3_9HYPO</name>
<dbReference type="Gene3D" id="3.40.50.1110">
    <property type="entry name" value="SGNH hydrolase"/>
    <property type="match status" value="2"/>
</dbReference>
<dbReference type="InterPro" id="IPR013830">
    <property type="entry name" value="SGNH_hydro"/>
</dbReference>
<dbReference type="PANTHER" id="PTHR37981">
    <property type="entry name" value="LIPASE 2"/>
    <property type="match status" value="1"/>
</dbReference>
<protein>
    <recommendedName>
        <fullName evidence="4">SGNH hydrolase-type esterase domain-containing protein</fullName>
    </recommendedName>
</protein>
<feature type="chain" id="PRO_5047039447" description="SGNH hydrolase-type esterase domain-containing protein" evidence="3">
    <location>
        <begin position="23"/>
        <end position="1661"/>
    </location>
</feature>
<evidence type="ECO:0000256" key="3">
    <source>
        <dbReference type="SAM" id="SignalP"/>
    </source>
</evidence>
<dbReference type="Pfam" id="PF13517">
    <property type="entry name" value="FG-GAP_3"/>
    <property type="match status" value="1"/>
</dbReference>
<dbReference type="InterPro" id="IPR013517">
    <property type="entry name" value="FG-GAP"/>
</dbReference>
<accession>A0ABZ2X7J3</accession>
<dbReference type="InterPro" id="IPR036514">
    <property type="entry name" value="SGNH_hydro_sf"/>
</dbReference>
<keyword evidence="6" id="KW-1185">Reference proteome</keyword>
<dbReference type="EMBL" id="CP151264">
    <property type="protein sequence ID" value="WZH48445.1"/>
    <property type="molecule type" value="Genomic_DNA"/>
</dbReference>
<organism evidence="5 6">
    <name type="scientific">Fusarium acuminatum</name>
    <dbReference type="NCBI Taxonomy" id="5515"/>
    <lineage>
        <taxon>Eukaryota</taxon>
        <taxon>Fungi</taxon>
        <taxon>Dikarya</taxon>
        <taxon>Ascomycota</taxon>
        <taxon>Pezizomycotina</taxon>
        <taxon>Sordariomycetes</taxon>
        <taxon>Hypocreomycetidae</taxon>
        <taxon>Hypocreales</taxon>
        <taxon>Nectriaceae</taxon>
        <taxon>Fusarium</taxon>
        <taxon>Fusarium tricinctum species complex</taxon>
    </lineage>
</organism>
<evidence type="ECO:0000259" key="4">
    <source>
        <dbReference type="Pfam" id="PF13472"/>
    </source>
</evidence>
<dbReference type="SUPFAM" id="SSF69318">
    <property type="entry name" value="Integrin alpha N-terminal domain"/>
    <property type="match status" value="2"/>
</dbReference>